<dbReference type="EMBL" id="CP064981">
    <property type="protein sequence ID" value="QQR92995.1"/>
    <property type="molecule type" value="Genomic_DNA"/>
</dbReference>
<dbReference type="Proteomes" id="UP000596004">
    <property type="component" value="Chromosome"/>
</dbReference>
<sequence>MVNEELVRNTIQKMRDAGLSEGIIQSTLADLGLTPQQVQAYLVGGTSAPTTPPPSAPPRSFSANNAAPSTPALDPADHEAIASLTNEKIQMGLMQNQAQRMDENALKDNITHLALEQHGQQLMDTHQSVMELHDKFDAANMQALVTKVNTIQARMENVSKDTQELRALASALQNLMQKILETNQQLVFELKKR</sequence>
<dbReference type="AlphaFoldDB" id="A0A7T9DKG9"/>
<feature type="compositionally biased region" description="Low complexity" evidence="2">
    <location>
        <begin position="58"/>
        <end position="69"/>
    </location>
</feature>
<name>A0A7T9DKG9_9ARCH</name>
<accession>A0A7T9DKG9</accession>
<reference evidence="3" key="1">
    <citation type="submission" date="2020-11" db="EMBL/GenBank/DDBJ databases">
        <title>Connecting structure to function with the recovery of over 1000 high-quality activated sludge metagenome-assembled genomes encoding full-length rRNA genes using long-read sequencing.</title>
        <authorList>
            <person name="Singleton C.M."/>
            <person name="Petriglieri F."/>
            <person name="Kristensen J.M."/>
            <person name="Kirkegaard R.H."/>
            <person name="Michaelsen T.Y."/>
            <person name="Andersen M.H."/>
            <person name="Karst S.M."/>
            <person name="Dueholm M.S."/>
            <person name="Nielsen P.H."/>
            <person name="Albertsen M."/>
        </authorList>
    </citation>
    <scope>NUCLEOTIDE SEQUENCE</scope>
    <source>
        <strain evidence="3">Fred_18-Q3-R57-64_BAT3C.431</strain>
    </source>
</reference>
<proteinExistence type="predicted"/>
<keyword evidence="1" id="KW-0175">Coiled coil</keyword>
<protein>
    <submittedName>
        <fullName evidence="3">Uncharacterized protein</fullName>
    </submittedName>
</protein>
<gene>
    <name evidence="3" type="ORF">IPJ89_01990</name>
</gene>
<evidence type="ECO:0000313" key="3">
    <source>
        <dbReference type="EMBL" id="QQR92995.1"/>
    </source>
</evidence>
<organism evidence="3">
    <name type="scientific">Candidatus Iainarchaeum sp</name>
    <dbReference type="NCBI Taxonomy" id="3101447"/>
    <lineage>
        <taxon>Archaea</taxon>
        <taxon>Candidatus Iainarchaeota</taxon>
        <taxon>Candidatus Iainarchaeia</taxon>
        <taxon>Candidatus Iainarchaeales</taxon>
        <taxon>Candidatus Iainarchaeaceae</taxon>
        <taxon>Candidatus Iainarchaeum</taxon>
    </lineage>
</organism>
<evidence type="ECO:0000256" key="2">
    <source>
        <dbReference type="SAM" id="MobiDB-lite"/>
    </source>
</evidence>
<feature type="region of interest" description="Disordered" evidence="2">
    <location>
        <begin position="44"/>
        <end position="74"/>
    </location>
</feature>
<evidence type="ECO:0000256" key="1">
    <source>
        <dbReference type="SAM" id="Coils"/>
    </source>
</evidence>
<feature type="coiled-coil region" evidence="1">
    <location>
        <begin position="158"/>
        <end position="185"/>
    </location>
</feature>